<dbReference type="PANTHER" id="PTHR39166">
    <property type="entry name" value="BLL1166 PROTEIN"/>
    <property type="match status" value="1"/>
</dbReference>
<dbReference type="RefSeq" id="WP_326751238.1">
    <property type="nucleotide sequence ID" value="NZ_CP109134.1"/>
</dbReference>
<dbReference type="Proteomes" id="UP001335325">
    <property type="component" value="Chromosome"/>
</dbReference>
<gene>
    <name evidence="1" type="ORF">OIE73_03720</name>
</gene>
<dbReference type="InterPro" id="IPR009267">
    <property type="entry name" value="NTP_transf_6"/>
</dbReference>
<dbReference type="EMBL" id="CP109134">
    <property type="protein sequence ID" value="WSD04952.1"/>
    <property type="molecule type" value="Genomic_DNA"/>
</dbReference>
<accession>A0ABZ1GI37</accession>
<dbReference type="Pfam" id="PF06042">
    <property type="entry name" value="NTP_transf_6"/>
    <property type="match status" value="1"/>
</dbReference>
<dbReference type="GeneID" id="91541648"/>
<evidence type="ECO:0000313" key="1">
    <source>
        <dbReference type="EMBL" id="WSD04952.1"/>
    </source>
</evidence>
<proteinExistence type="predicted"/>
<name>A0ABZ1GI37_9ACTN</name>
<dbReference type="PANTHER" id="PTHR39166:SF1">
    <property type="entry name" value="BLL1166 PROTEIN"/>
    <property type="match status" value="1"/>
</dbReference>
<reference evidence="1 2" key="1">
    <citation type="submission" date="2022-10" db="EMBL/GenBank/DDBJ databases">
        <title>The complete genomes of actinobacterial strains from the NBC collection.</title>
        <authorList>
            <person name="Joergensen T.S."/>
            <person name="Alvarez Arevalo M."/>
            <person name="Sterndorff E.B."/>
            <person name="Faurdal D."/>
            <person name="Vuksanovic O."/>
            <person name="Mourched A.-S."/>
            <person name="Charusanti P."/>
            <person name="Shaw S."/>
            <person name="Blin K."/>
            <person name="Weber T."/>
        </authorList>
    </citation>
    <scope>NUCLEOTIDE SEQUENCE [LARGE SCALE GENOMIC DNA]</scope>
    <source>
        <strain evidence="1 2">NBC 01753</strain>
    </source>
</reference>
<protein>
    <submittedName>
        <fullName evidence="1">Nucleotidyltransferase family protein</fullName>
    </submittedName>
</protein>
<organism evidence="1 2">
    <name type="scientific">Streptomyces hirsutus</name>
    <dbReference type="NCBI Taxonomy" id="35620"/>
    <lineage>
        <taxon>Bacteria</taxon>
        <taxon>Bacillati</taxon>
        <taxon>Actinomycetota</taxon>
        <taxon>Actinomycetes</taxon>
        <taxon>Kitasatosporales</taxon>
        <taxon>Streptomycetaceae</taxon>
        <taxon>Streptomyces</taxon>
    </lineage>
</organism>
<sequence length="208" mass="23325">MISRLPLDQQLESLRAVLSRNDVLTEVLTRTATLDLPGWYVTAGCLFQTVWNVVTDRPPTSGIKDYDVFYFDGSDLSWEAEDAVIKAGREVFADLPADVEIRNEARVHLWYEDKFGVACPPYESTEAAIDSFAATTCCLGVRAETDGRWRVYAPHGLSDVFNLVVRPNPVLAPRSVYETKAARWQEQWPELTVLDWPSTCITRIPAGG</sequence>
<evidence type="ECO:0000313" key="2">
    <source>
        <dbReference type="Proteomes" id="UP001335325"/>
    </source>
</evidence>
<keyword evidence="2" id="KW-1185">Reference proteome</keyword>